<gene>
    <name evidence="1" type="ORF">EP47_03900</name>
</gene>
<dbReference type="RefSeq" id="WP_035886862.1">
    <property type="nucleotide sequence ID" value="NZ_JNCF01000003.1"/>
</dbReference>
<protein>
    <submittedName>
        <fullName evidence="1">Uncharacterized protein</fullName>
    </submittedName>
</protein>
<dbReference type="AlphaFoldDB" id="A0A0A2SWU3"/>
<comment type="caution">
    <text evidence="1">The sequence shown here is derived from an EMBL/GenBank/DDBJ whole genome shotgun (WGS) entry which is preliminary data.</text>
</comment>
<name>A0A0A2SWU3_9GAMM</name>
<sequence length="212" mass="23639">MPTLNEELEKIARKLQEQGGRHGSMNLLYINGGINPYTREPVVGLKEVLSTILDSNLPDIKRGKFNELVLEYCHSGRGAVGSRGQKEILKDIVTEFSQPAEKRQTVALNILTIFASRSPQAFILKDAQGDNFATGITRNDSKKCFVMHGKNSSGEPRFIHLYDDGRVTGYNNSDELGIVGSQLYHNRMNIFQHFNVDLPQCHQPIVGAQLGK</sequence>
<organism evidence="1 2">
    <name type="scientific">Legionella norrlandica</name>
    <dbReference type="NCBI Taxonomy" id="1498499"/>
    <lineage>
        <taxon>Bacteria</taxon>
        <taxon>Pseudomonadati</taxon>
        <taxon>Pseudomonadota</taxon>
        <taxon>Gammaproteobacteria</taxon>
        <taxon>Legionellales</taxon>
        <taxon>Legionellaceae</taxon>
        <taxon>Legionella</taxon>
    </lineage>
</organism>
<proteinExistence type="predicted"/>
<evidence type="ECO:0000313" key="1">
    <source>
        <dbReference type="EMBL" id="KGP64206.1"/>
    </source>
</evidence>
<dbReference type="EMBL" id="JNCF01000003">
    <property type="protein sequence ID" value="KGP64206.1"/>
    <property type="molecule type" value="Genomic_DNA"/>
</dbReference>
<keyword evidence="2" id="KW-1185">Reference proteome</keyword>
<dbReference type="OrthoDB" id="5654460at2"/>
<evidence type="ECO:0000313" key="2">
    <source>
        <dbReference type="Proteomes" id="UP000054422"/>
    </source>
</evidence>
<reference evidence="1 2" key="1">
    <citation type="submission" date="2014-05" db="EMBL/GenBank/DDBJ databases">
        <authorList>
            <person name="Rizzardi K."/>
            <person name="Winiecka-Krusnell J."/>
            <person name="Ramliden M."/>
            <person name="Alm E."/>
            <person name="Andersson S."/>
            <person name="Byfors S."/>
        </authorList>
    </citation>
    <scope>NUCLEOTIDE SEQUENCE [LARGE SCALE GENOMIC DNA]</scope>
    <source>
        <strain evidence="1 2">LEGN</strain>
    </source>
</reference>
<dbReference type="Proteomes" id="UP000054422">
    <property type="component" value="Unassembled WGS sequence"/>
</dbReference>
<accession>A0A0A2SWU3</accession>